<dbReference type="InterPro" id="IPR016040">
    <property type="entry name" value="NAD(P)-bd_dom"/>
</dbReference>
<reference evidence="5" key="1">
    <citation type="journal article" date="2021" name="Nat. Commun.">
        <title>Genetic determinants of endophytism in the Arabidopsis root mycobiome.</title>
        <authorList>
            <person name="Mesny F."/>
            <person name="Miyauchi S."/>
            <person name="Thiergart T."/>
            <person name="Pickel B."/>
            <person name="Atanasova L."/>
            <person name="Karlsson M."/>
            <person name="Huettel B."/>
            <person name="Barry K.W."/>
            <person name="Haridas S."/>
            <person name="Chen C."/>
            <person name="Bauer D."/>
            <person name="Andreopoulos W."/>
            <person name="Pangilinan J."/>
            <person name="LaButti K."/>
            <person name="Riley R."/>
            <person name="Lipzen A."/>
            <person name="Clum A."/>
            <person name="Drula E."/>
            <person name="Henrissat B."/>
            <person name="Kohler A."/>
            <person name="Grigoriev I.V."/>
            <person name="Martin F.M."/>
            <person name="Hacquard S."/>
        </authorList>
    </citation>
    <scope>NUCLEOTIDE SEQUENCE</scope>
    <source>
        <strain evidence="5">MPI-SDFR-AT-0117</strain>
    </source>
</reference>
<dbReference type="InterPro" id="IPR036291">
    <property type="entry name" value="NAD(P)-bd_dom_sf"/>
</dbReference>
<evidence type="ECO:0000313" key="5">
    <source>
        <dbReference type="EMBL" id="KAH6697465.1"/>
    </source>
</evidence>
<dbReference type="SUPFAM" id="SSF51735">
    <property type="entry name" value="NAD(P)-binding Rossmann-fold domains"/>
    <property type="match status" value="1"/>
</dbReference>
<protein>
    <submittedName>
        <fullName evidence="5">NmrA-like family protein</fullName>
    </submittedName>
</protein>
<gene>
    <name evidence="5" type="ORF">F5X68DRAFT_257623</name>
</gene>
<evidence type="ECO:0000256" key="2">
    <source>
        <dbReference type="ARBA" id="ARBA00022857"/>
    </source>
</evidence>
<dbReference type="Pfam" id="PF13460">
    <property type="entry name" value="NAD_binding_10"/>
    <property type="match status" value="1"/>
</dbReference>
<dbReference type="OrthoDB" id="9974981at2759"/>
<dbReference type="Proteomes" id="UP000770015">
    <property type="component" value="Unassembled WGS sequence"/>
</dbReference>
<dbReference type="AlphaFoldDB" id="A0A9P8VMT3"/>
<dbReference type="PANTHER" id="PTHR47706">
    <property type="entry name" value="NMRA-LIKE FAMILY PROTEIN"/>
    <property type="match status" value="1"/>
</dbReference>
<name>A0A9P8VMT3_9PEZI</name>
<sequence>MAAIRNVAIFGAPIHQASGNFGTPITAALSAAGFQLTIISRLESTATFPPEIPVKRVDYTFDSLKDALAGQHAVVCVLGPAGIGHQAAITDAAEAVGVQRFIINDFGWGPSIRGLPQFDQVRDLRLEAWGFAKAKAGTNPRFTWTGISSGNPIDWALRRFPPMGFDVKKNIAVIYDKGTEEFTGTTLEGIGQSVVGVLHHLDETANRFVTVMSIRTCQNTLLEAFKAASDGPWEVQRSTTKTLKESGTRKMESKTGGWTLDLAVVQLLEEGEARCLVAPSWAECDSALLGVRELTPDEVVAKVLQKA</sequence>
<comment type="similarity">
    <text evidence="1">Belongs to the NmrA-type oxidoreductase family. Isoflavone reductase subfamily.</text>
</comment>
<dbReference type="EMBL" id="JAGSXJ010000001">
    <property type="protein sequence ID" value="KAH6697465.1"/>
    <property type="molecule type" value="Genomic_DNA"/>
</dbReference>
<dbReference type="GO" id="GO:0016491">
    <property type="term" value="F:oxidoreductase activity"/>
    <property type="evidence" value="ECO:0007669"/>
    <property type="project" value="UniProtKB-KW"/>
</dbReference>
<evidence type="ECO:0000259" key="4">
    <source>
        <dbReference type="Pfam" id="PF13460"/>
    </source>
</evidence>
<comment type="caution">
    <text evidence="5">The sequence shown here is derived from an EMBL/GenBank/DDBJ whole genome shotgun (WGS) entry which is preliminary data.</text>
</comment>
<keyword evidence="6" id="KW-1185">Reference proteome</keyword>
<keyword evidence="2" id="KW-0521">NADP</keyword>
<feature type="domain" description="NAD(P)-binding" evidence="4">
    <location>
        <begin position="17"/>
        <end position="103"/>
    </location>
</feature>
<dbReference type="InterPro" id="IPR051609">
    <property type="entry name" value="NmrA/Isoflavone_reductase-like"/>
</dbReference>
<evidence type="ECO:0000256" key="3">
    <source>
        <dbReference type="ARBA" id="ARBA00023002"/>
    </source>
</evidence>
<evidence type="ECO:0000256" key="1">
    <source>
        <dbReference type="ARBA" id="ARBA00005725"/>
    </source>
</evidence>
<keyword evidence="3" id="KW-0560">Oxidoreductase</keyword>
<proteinExistence type="inferred from homology"/>
<dbReference type="PANTHER" id="PTHR47706:SF9">
    <property type="entry name" value="NMRA-LIKE DOMAIN-CONTAINING PROTEIN-RELATED"/>
    <property type="match status" value="1"/>
</dbReference>
<accession>A0A9P8VMT3</accession>
<evidence type="ECO:0000313" key="6">
    <source>
        <dbReference type="Proteomes" id="UP000770015"/>
    </source>
</evidence>
<dbReference type="Gene3D" id="3.40.50.720">
    <property type="entry name" value="NAD(P)-binding Rossmann-like Domain"/>
    <property type="match status" value="1"/>
</dbReference>
<organism evidence="5 6">
    <name type="scientific">Plectosphaerella plurivora</name>
    <dbReference type="NCBI Taxonomy" id="936078"/>
    <lineage>
        <taxon>Eukaryota</taxon>
        <taxon>Fungi</taxon>
        <taxon>Dikarya</taxon>
        <taxon>Ascomycota</taxon>
        <taxon>Pezizomycotina</taxon>
        <taxon>Sordariomycetes</taxon>
        <taxon>Hypocreomycetidae</taxon>
        <taxon>Glomerellales</taxon>
        <taxon>Plectosphaerellaceae</taxon>
        <taxon>Plectosphaerella</taxon>
    </lineage>
</organism>